<name>A0A0V0Y4I7_TRIPS</name>
<organism evidence="1 2">
    <name type="scientific">Trichinella pseudospiralis</name>
    <name type="common">Parasitic roundworm</name>
    <dbReference type="NCBI Taxonomy" id="6337"/>
    <lineage>
        <taxon>Eukaryota</taxon>
        <taxon>Metazoa</taxon>
        <taxon>Ecdysozoa</taxon>
        <taxon>Nematoda</taxon>
        <taxon>Enoplea</taxon>
        <taxon>Dorylaimia</taxon>
        <taxon>Trichinellida</taxon>
        <taxon>Trichinellidae</taxon>
        <taxon>Trichinella</taxon>
    </lineage>
</organism>
<dbReference type="AlphaFoldDB" id="A0A0V0Y4I7"/>
<sequence>MRHGEQSNGKQACPARICINRQQGAPVLKLLLQYNCAPWLCPRAISMTMSVLMVNFFCFLHQLYNLSHLKVNPKPHRLLFCIPDVLDTFHDSHQKRIFLPTMARLLKLLHMLYPNPCEEFFSSQFCNVIVEMCRKEMDTHLSLLASSQFHYNHITDEFYHGTLSRAQGVQPSQYTLSSTTLLSLDSTLSFKENGTGQ</sequence>
<protein>
    <submittedName>
        <fullName evidence="1">Uncharacterized protein</fullName>
    </submittedName>
</protein>
<proteinExistence type="predicted"/>
<accession>A0A0V0Y4I7</accession>
<dbReference type="EMBL" id="JYDU01000064">
    <property type="protein sequence ID" value="KRX94912.1"/>
    <property type="molecule type" value="Genomic_DNA"/>
</dbReference>
<evidence type="ECO:0000313" key="1">
    <source>
        <dbReference type="EMBL" id="KRX94912.1"/>
    </source>
</evidence>
<gene>
    <name evidence="1" type="ORF">T4E_1686</name>
</gene>
<evidence type="ECO:0000313" key="2">
    <source>
        <dbReference type="Proteomes" id="UP000054815"/>
    </source>
</evidence>
<comment type="caution">
    <text evidence="1">The sequence shown here is derived from an EMBL/GenBank/DDBJ whole genome shotgun (WGS) entry which is preliminary data.</text>
</comment>
<reference evidence="1 2" key="1">
    <citation type="submission" date="2015-01" db="EMBL/GenBank/DDBJ databases">
        <title>Evolution of Trichinella species and genotypes.</title>
        <authorList>
            <person name="Korhonen P.K."/>
            <person name="Edoardo P."/>
            <person name="Giuseppe L.R."/>
            <person name="Gasser R.B."/>
        </authorList>
    </citation>
    <scope>NUCLEOTIDE SEQUENCE [LARGE SCALE GENOMIC DNA]</scope>
    <source>
        <strain evidence="1">ISS141</strain>
    </source>
</reference>
<dbReference type="Proteomes" id="UP000054815">
    <property type="component" value="Unassembled WGS sequence"/>
</dbReference>